<dbReference type="EMBL" id="VJXW01000023">
    <property type="protein sequence ID" value="TRW22912.1"/>
    <property type="molecule type" value="Genomic_DNA"/>
</dbReference>
<organism evidence="2 3">
    <name type="scientific">Criibacterium bergeronii</name>
    <dbReference type="NCBI Taxonomy" id="1871336"/>
    <lineage>
        <taxon>Bacteria</taxon>
        <taxon>Bacillati</taxon>
        <taxon>Bacillota</taxon>
        <taxon>Clostridia</taxon>
        <taxon>Peptostreptococcales</taxon>
        <taxon>Filifactoraceae</taxon>
        <taxon>Criibacterium</taxon>
    </lineage>
</organism>
<sequence>MTIDSYADFWTDGVDGLKKFIKGIGIVLGIWGLVSLGEGYANDNPAGKNTGIKQLVSGGAIFFLVPKLLDQLSSVFN</sequence>
<protein>
    <submittedName>
        <fullName evidence="2">Conjugal transfer protein</fullName>
    </submittedName>
</protein>
<keyword evidence="1" id="KW-0812">Transmembrane</keyword>
<accession>A0A552UXI9</accession>
<dbReference type="InterPro" id="IPR024272">
    <property type="entry name" value="MAFF-rel"/>
</dbReference>
<dbReference type="AlphaFoldDB" id="A0A552UXI9"/>
<reference evidence="2 3" key="1">
    <citation type="submission" date="2019-07" db="EMBL/GenBank/DDBJ databases">
        <title>Criibacterium bergeronii gen. nov., sp. nov. isolated from human clinical samples.</title>
        <authorList>
            <person name="Maheux A.F."/>
            <person name="Boudreau D.K."/>
            <person name="Berube E."/>
            <person name="Brodeur S."/>
            <person name="Bernard K.A."/>
            <person name="Abed J.Y."/>
            <person name="Ducrey E."/>
            <person name="Guay E.F."/>
            <person name="Raymond F."/>
            <person name="Corbeil J."/>
            <person name="Domingo M.-C."/>
            <person name="Roy P.H."/>
            <person name="Boissinot M."/>
            <person name="Tocheva E.I."/>
            <person name="Omar R.F."/>
        </authorList>
    </citation>
    <scope>NUCLEOTIDE SEQUENCE [LARGE SCALE GENOMIC DNA]</scope>
    <source>
        <strain evidence="2 3">CCRI-24246</strain>
    </source>
</reference>
<evidence type="ECO:0000256" key="1">
    <source>
        <dbReference type="SAM" id="Phobius"/>
    </source>
</evidence>
<evidence type="ECO:0000313" key="2">
    <source>
        <dbReference type="EMBL" id="TRW22912.1"/>
    </source>
</evidence>
<name>A0A552UXI9_9FIRM</name>
<dbReference type="Proteomes" id="UP000319424">
    <property type="component" value="Unassembled WGS sequence"/>
</dbReference>
<proteinExistence type="predicted"/>
<keyword evidence="1" id="KW-1133">Transmembrane helix</keyword>
<comment type="caution">
    <text evidence="2">The sequence shown here is derived from an EMBL/GenBank/DDBJ whole genome shotgun (WGS) entry which is preliminary data.</text>
</comment>
<gene>
    <name evidence="2" type="ORF">FL857_10910</name>
</gene>
<feature type="transmembrane region" description="Helical" evidence="1">
    <location>
        <begin position="20"/>
        <end position="40"/>
    </location>
</feature>
<evidence type="ECO:0000313" key="3">
    <source>
        <dbReference type="Proteomes" id="UP000319424"/>
    </source>
</evidence>
<dbReference type="Pfam" id="PF12750">
    <property type="entry name" value="Maff2"/>
    <property type="match status" value="1"/>
</dbReference>
<keyword evidence="1" id="KW-0472">Membrane</keyword>